<dbReference type="Pfam" id="PF01556">
    <property type="entry name" value="DnaJ_C"/>
    <property type="match status" value="1"/>
</dbReference>
<dbReference type="Gene3D" id="1.10.287.110">
    <property type="entry name" value="DnaJ domain"/>
    <property type="match status" value="1"/>
</dbReference>
<name>A0AAQ3LCV6_9BACT</name>
<dbReference type="FunFam" id="1.10.287.110:FF:000034">
    <property type="entry name" value="Chaperone protein DnaJ"/>
    <property type="match status" value="1"/>
</dbReference>
<dbReference type="GO" id="GO:0051082">
    <property type="term" value="F:unfolded protein binding"/>
    <property type="evidence" value="ECO:0007669"/>
    <property type="project" value="InterPro"/>
</dbReference>
<evidence type="ECO:0000259" key="4">
    <source>
        <dbReference type="PROSITE" id="PS50076"/>
    </source>
</evidence>
<dbReference type="CDD" id="cd10747">
    <property type="entry name" value="DnaJ_C"/>
    <property type="match status" value="1"/>
</dbReference>
<dbReference type="KEGG" id="puo:RZN69_21640"/>
<dbReference type="PRINTS" id="PR00625">
    <property type="entry name" value="JDOMAIN"/>
</dbReference>
<dbReference type="PANTHER" id="PTHR43096">
    <property type="entry name" value="DNAJ HOMOLOG 1, MITOCHONDRIAL-RELATED"/>
    <property type="match status" value="1"/>
</dbReference>
<dbReference type="PANTHER" id="PTHR43096:SF52">
    <property type="entry name" value="DNAJ HOMOLOG 1, MITOCHONDRIAL-RELATED"/>
    <property type="match status" value="1"/>
</dbReference>
<keyword evidence="1" id="KW-0677">Repeat</keyword>
<dbReference type="SMART" id="SM00271">
    <property type="entry name" value="DnaJ"/>
    <property type="match status" value="1"/>
</dbReference>
<evidence type="ECO:0000256" key="3">
    <source>
        <dbReference type="ARBA" id="ARBA00023186"/>
    </source>
</evidence>
<dbReference type="Gene3D" id="2.60.260.20">
    <property type="entry name" value="Urease metallochaperone UreE, N-terminal domain"/>
    <property type="match status" value="2"/>
</dbReference>
<accession>A0AAQ3LCV6</accession>
<evidence type="ECO:0000256" key="1">
    <source>
        <dbReference type="ARBA" id="ARBA00022737"/>
    </source>
</evidence>
<dbReference type="SUPFAM" id="SSF49493">
    <property type="entry name" value="HSP40/DnaJ peptide-binding domain"/>
    <property type="match status" value="2"/>
</dbReference>
<keyword evidence="2" id="KW-0863">Zinc-finger</keyword>
<reference evidence="5 6" key="1">
    <citation type="submission" date="2023-10" db="EMBL/GenBank/DDBJ databases">
        <title>Rubellicoccus peritrichatus gen. nov., sp. nov., isolated from an algae of coral reef tank.</title>
        <authorList>
            <person name="Luo J."/>
        </authorList>
    </citation>
    <scope>NUCLEOTIDE SEQUENCE [LARGE SCALE GENOMIC DNA]</scope>
    <source>
        <strain evidence="5 6">CR14</strain>
    </source>
</reference>
<keyword evidence="2" id="KW-0862">Zinc</keyword>
<dbReference type="Pfam" id="PF00226">
    <property type="entry name" value="DnaJ"/>
    <property type="match status" value="1"/>
</dbReference>
<sequence length="315" mass="34090">MSVAFKDYYELLGVERDASADTIKKAFRKLARKYHPDHASGDPKAEEKFKEINEAYEVLSDPEKRQRFDQLGSNYQHGSNFTPPPGWQGGGAGPDVHFGGTGFSDFFEQFFGGAGGGDGVRFSRGFGGGFGDGYGQQPAKGADLTADLLVTLEEANNGGERQISFRRRSAPGDANGAETLKVRVPAGVREGQKIRLAGKGEAGPAGPGDLLLSIRLERHPDFEVDGADLTYELEIAPWEAAVGVRKTIPTLKQKVAINVAAGAKSGSRMRLRGLGMRKPDGTRGDLFAEIEVMVPEAKTAEQKELWEKLRLAYES</sequence>
<dbReference type="InterPro" id="IPR018253">
    <property type="entry name" value="DnaJ_domain_CS"/>
</dbReference>
<proteinExistence type="predicted"/>
<keyword evidence="3" id="KW-0143">Chaperone</keyword>
<dbReference type="EMBL" id="CP136920">
    <property type="protein sequence ID" value="WOO41233.1"/>
    <property type="molecule type" value="Genomic_DNA"/>
</dbReference>
<gene>
    <name evidence="5" type="ORF">RZN69_21640</name>
</gene>
<dbReference type="AlphaFoldDB" id="A0AAQ3LCV6"/>
<evidence type="ECO:0000313" key="6">
    <source>
        <dbReference type="Proteomes" id="UP001304300"/>
    </source>
</evidence>
<keyword evidence="6" id="KW-1185">Reference proteome</keyword>
<evidence type="ECO:0000313" key="5">
    <source>
        <dbReference type="EMBL" id="WOO41233.1"/>
    </source>
</evidence>
<dbReference type="RefSeq" id="WP_317833657.1">
    <property type="nucleotide sequence ID" value="NZ_CP136920.1"/>
</dbReference>
<dbReference type="PROSITE" id="PS00636">
    <property type="entry name" value="DNAJ_1"/>
    <property type="match status" value="1"/>
</dbReference>
<dbReference type="InterPro" id="IPR036869">
    <property type="entry name" value="J_dom_sf"/>
</dbReference>
<dbReference type="GO" id="GO:0008270">
    <property type="term" value="F:zinc ion binding"/>
    <property type="evidence" value="ECO:0007669"/>
    <property type="project" value="UniProtKB-KW"/>
</dbReference>
<dbReference type="InterPro" id="IPR008971">
    <property type="entry name" value="HSP40/DnaJ_pept-bd"/>
</dbReference>
<evidence type="ECO:0000256" key="2">
    <source>
        <dbReference type="ARBA" id="ARBA00022771"/>
    </source>
</evidence>
<feature type="domain" description="J" evidence="4">
    <location>
        <begin position="7"/>
        <end position="72"/>
    </location>
</feature>
<dbReference type="InterPro" id="IPR002939">
    <property type="entry name" value="DnaJ_C"/>
</dbReference>
<organism evidence="5 6">
    <name type="scientific">Rubellicoccus peritrichatus</name>
    <dbReference type="NCBI Taxonomy" id="3080537"/>
    <lineage>
        <taxon>Bacteria</taxon>
        <taxon>Pseudomonadati</taxon>
        <taxon>Verrucomicrobiota</taxon>
        <taxon>Opitutia</taxon>
        <taxon>Puniceicoccales</taxon>
        <taxon>Cerasicoccaceae</taxon>
        <taxon>Rubellicoccus</taxon>
    </lineage>
</organism>
<keyword evidence="2" id="KW-0479">Metal-binding</keyword>
<dbReference type="Proteomes" id="UP001304300">
    <property type="component" value="Chromosome"/>
</dbReference>
<dbReference type="CDD" id="cd06257">
    <property type="entry name" value="DnaJ"/>
    <property type="match status" value="1"/>
</dbReference>
<dbReference type="InterPro" id="IPR001623">
    <property type="entry name" value="DnaJ_domain"/>
</dbReference>
<dbReference type="SUPFAM" id="SSF46565">
    <property type="entry name" value="Chaperone J-domain"/>
    <property type="match status" value="1"/>
</dbReference>
<dbReference type="PROSITE" id="PS50076">
    <property type="entry name" value="DNAJ_2"/>
    <property type="match status" value="1"/>
</dbReference>
<dbReference type="FunFam" id="2.60.260.20:FF:000013">
    <property type="entry name" value="DnaJ subfamily B member 11"/>
    <property type="match status" value="1"/>
</dbReference>
<dbReference type="GO" id="GO:0005737">
    <property type="term" value="C:cytoplasm"/>
    <property type="evidence" value="ECO:0007669"/>
    <property type="project" value="TreeGrafter"/>
</dbReference>
<protein>
    <submittedName>
        <fullName evidence="5">J domain-containing protein</fullName>
    </submittedName>
</protein>
<dbReference type="GO" id="GO:0042026">
    <property type="term" value="P:protein refolding"/>
    <property type="evidence" value="ECO:0007669"/>
    <property type="project" value="TreeGrafter"/>
</dbReference>